<name>A0A6J8BWY7_MYTCO</name>
<organism evidence="1 2">
    <name type="scientific">Mytilus coruscus</name>
    <name type="common">Sea mussel</name>
    <dbReference type="NCBI Taxonomy" id="42192"/>
    <lineage>
        <taxon>Eukaryota</taxon>
        <taxon>Metazoa</taxon>
        <taxon>Spiralia</taxon>
        <taxon>Lophotrochozoa</taxon>
        <taxon>Mollusca</taxon>
        <taxon>Bivalvia</taxon>
        <taxon>Autobranchia</taxon>
        <taxon>Pteriomorphia</taxon>
        <taxon>Mytilida</taxon>
        <taxon>Mytiloidea</taxon>
        <taxon>Mytilidae</taxon>
        <taxon>Mytilinae</taxon>
        <taxon>Mytilus</taxon>
    </lineage>
</organism>
<proteinExistence type="predicted"/>
<sequence>MSRGCTVVDLRVARMDELKSKYLHQCCLDWRELGVHNKNLEVHAKGSVSLSQKTDYAVKIIDEIDEDIETLAEACDKEYLDIKPANMADDIHFVVQAVKNVSARKLAKSTNVSFLNQIAMHKIECRPGDSGMCIYVRNTADGKLWCIGMAIASDPSGGCIITPLKAILQHFNYKC</sequence>
<accession>A0A6J8BWY7</accession>
<keyword evidence="2" id="KW-1185">Reference proteome</keyword>
<evidence type="ECO:0000313" key="2">
    <source>
        <dbReference type="Proteomes" id="UP000507470"/>
    </source>
</evidence>
<dbReference type="Proteomes" id="UP000507470">
    <property type="component" value="Unassembled WGS sequence"/>
</dbReference>
<evidence type="ECO:0000313" key="1">
    <source>
        <dbReference type="EMBL" id="CAC5388555.1"/>
    </source>
</evidence>
<dbReference type="EMBL" id="CACVKT020004182">
    <property type="protein sequence ID" value="CAC5388555.1"/>
    <property type="molecule type" value="Genomic_DNA"/>
</dbReference>
<dbReference type="OrthoDB" id="10305561at2759"/>
<protein>
    <submittedName>
        <fullName evidence="1">Uncharacterized protein</fullName>
    </submittedName>
</protein>
<dbReference type="AlphaFoldDB" id="A0A6J8BWY7"/>
<gene>
    <name evidence="1" type="ORF">MCOR_23811</name>
</gene>
<reference evidence="1 2" key="1">
    <citation type="submission" date="2020-06" db="EMBL/GenBank/DDBJ databases">
        <authorList>
            <person name="Li R."/>
            <person name="Bekaert M."/>
        </authorList>
    </citation>
    <scope>NUCLEOTIDE SEQUENCE [LARGE SCALE GENOMIC DNA]</scope>
    <source>
        <strain evidence="2">wild</strain>
    </source>
</reference>